<dbReference type="PANTHER" id="PTHR35841:SF1">
    <property type="entry name" value="PHOSPHONATES-BINDING PERIPLASMIC PROTEIN"/>
    <property type="match status" value="1"/>
</dbReference>
<dbReference type="EMBL" id="FMWG01000016">
    <property type="protein sequence ID" value="SCZ73089.1"/>
    <property type="molecule type" value="Genomic_DNA"/>
</dbReference>
<reference evidence="1 2" key="1">
    <citation type="submission" date="2016-10" db="EMBL/GenBank/DDBJ databases">
        <authorList>
            <person name="de Groot N.N."/>
        </authorList>
    </citation>
    <scope>NUCLEOTIDE SEQUENCE [LARGE SCALE GENOMIC DNA]</scope>
    <source>
        <strain evidence="1 2">U95</strain>
    </source>
</reference>
<evidence type="ECO:0000313" key="1">
    <source>
        <dbReference type="EMBL" id="SCZ73089.1"/>
    </source>
</evidence>
<protein>
    <submittedName>
        <fullName evidence="1">Phosphonate transport system substrate-binding protein</fullName>
    </submittedName>
</protein>
<organism evidence="1 2">
    <name type="scientific">Epibacterium ulvae</name>
    <dbReference type="NCBI Taxonomy" id="1156985"/>
    <lineage>
        <taxon>Bacteria</taxon>
        <taxon>Pseudomonadati</taxon>
        <taxon>Pseudomonadota</taxon>
        <taxon>Alphaproteobacteria</taxon>
        <taxon>Rhodobacterales</taxon>
        <taxon>Roseobacteraceae</taxon>
        <taxon>Epibacterium</taxon>
    </lineage>
</organism>
<dbReference type="Gene3D" id="3.40.190.10">
    <property type="entry name" value="Periplasmic binding protein-like II"/>
    <property type="match status" value="2"/>
</dbReference>
<sequence length="286" mass="30867">MKWILSAAVALSLVQGSSVQSKESNLSQEFTFGIVPQQSASRLAKMWGPMLEELSSRTGVSFRFRTTKDIPTFEACLAEGVFDFAYMNPMHYAIFSQEAAYFAIAHQEGKRLKGVMVARADSDFSDLHSLVGQNIAFPSPGAFGASILNRASLQQSGVDFEPSYVKSHDSVYRAVAAGLMAAGGGVTRTWNAMDAEVRAQLRVIYETDGFTPHAIAAHQSVTQDLAQVVQQEMLSLSTSHPELVKGIGMSGLVQAEDSDWDDVRALGMARDETGISKEGDAECPSG</sequence>
<name>A0A1G5RIK0_9RHOB</name>
<dbReference type="OrthoDB" id="5343002at2"/>
<accession>A0A1G5RIK0</accession>
<dbReference type="SUPFAM" id="SSF53850">
    <property type="entry name" value="Periplasmic binding protein-like II"/>
    <property type="match status" value="1"/>
</dbReference>
<gene>
    <name evidence="1" type="ORF">SAMN04488118_11621</name>
</gene>
<keyword evidence="2" id="KW-1185">Reference proteome</keyword>
<dbReference type="Pfam" id="PF12974">
    <property type="entry name" value="Phosphonate-bd"/>
    <property type="match status" value="1"/>
</dbReference>
<dbReference type="Proteomes" id="UP000198767">
    <property type="component" value="Unassembled WGS sequence"/>
</dbReference>
<proteinExistence type="predicted"/>
<dbReference type="AlphaFoldDB" id="A0A1G5RIK0"/>
<dbReference type="PANTHER" id="PTHR35841">
    <property type="entry name" value="PHOSPHONATES-BINDING PERIPLASMIC PROTEIN"/>
    <property type="match status" value="1"/>
</dbReference>
<evidence type="ECO:0000313" key="2">
    <source>
        <dbReference type="Proteomes" id="UP000198767"/>
    </source>
</evidence>
<dbReference type="RefSeq" id="WP_090221026.1">
    <property type="nucleotide sequence ID" value="NZ_FMWG01000016.1"/>
</dbReference>
<dbReference type="STRING" id="1156985.SAMN04488118_11621"/>